<name>A0A8S5NHA7_9CAUD</name>
<accession>A0A8S5NHA7</accession>
<protein>
    <submittedName>
        <fullName evidence="1">Blasticidin M</fullName>
    </submittedName>
</protein>
<dbReference type="Pfam" id="PF14359">
    <property type="entry name" value="DUF4406"/>
    <property type="match status" value="1"/>
</dbReference>
<dbReference type="InterPro" id="IPR025518">
    <property type="entry name" value="DUF4406"/>
</dbReference>
<organism evidence="1">
    <name type="scientific">Myoviridae sp. ct7bD4</name>
    <dbReference type="NCBI Taxonomy" id="2826618"/>
    <lineage>
        <taxon>Viruses</taxon>
        <taxon>Duplodnaviria</taxon>
        <taxon>Heunggongvirae</taxon>
        <taxon>Uroviricota</taxon>
        <taxon>Caudoviricetes</taxon>
    </lineage>
</organism>
<dbReference type="EMBL" id="BK015172">
    <property type="protein sequence ID" value="DAD94049.1"/>
    <property type="molecule type" value="Genomic_DNA"/>
</dbReference>
<sequence>MNKKLVYVAHPFGGKESNRKKIDVIMGDLVLNDVKHDYVSPIHNYGYVYLTGDDYQKGLDICLGLLSHCDILVLCPDWQSSRGCKGEFEYAQKHGKAIFTLEEWKAMNHI</sequence>
<reference evidence="1" key="1">
    <citation type="journal article" date="2021" name="Proc. Natl. Acad. Sci. U.S.A.">
        <title>A Catalog of Tens of Thousands of Viruses from Human Metagenomes Reveals Hidden Associations with Chronic Diseases.</title>
        <authorList>
            <person name="Tisza M.J."/>
            <person name="Buck C.B."/>
        </authorList>
    </citation>
    <scope>NUCLEOTIDE SEQUENCE</scope>
    <source>
        <strain evidence="1">Ct7bD4</strain>
    </source>
</reference>
<dbReference type="SUPFAM" id="SSF52309">
    <property type="entry name" value="N-(deoxy)ribosyltransferase-like"/>
    <property type="match status" value="1"/>
</dbReference>
<dbReference type="Gene3D" id="3.40.50.10400">
    <property type="entry name" value="Hypothetical protein PA1492"/>
    <property type="match status" value="1"/>
</dbReference>
<proteinExistence type="predicted"/>
<evidence type="ECO:0000313" key="1">
    <source>
        <dbReference type="EMBL" id="DAD94049.1"/>
    </source>
</evidence>